<name>A0ABQ4U891_9HYPH</name>
<feature type="region of interest" description="Disordered" evidence="1">
    <location>
        <begin position="1"/>
        <end position="43"/>
    </location>
</feature>
<sequence>MADESRTDLDSVAEATADVAEDEAMRTYDASSPPLASDDPPDAGYEEKFKSYLSSLNLRHFGFREFLFLGGSHYSPTSACRGRNALPPEGLWNNIGPTARVLDELRERLGAPIRLNSIYRNTAYNSCLSGAAAESQHKSMRAVDFTAADGKGPAHWHAVLRRMRDMENVFSGGLGIYNTFVHVDTRGTRADWDNRT</sequence>
<dbReference type="RefSeq" id="WP_238184608.1">
    <property type="nucleotide sequence ID" value="NZ_BPRB01000270.1"/>
</dbReference>
<evidence type="ECO:0000259" key="2">
    <source>
        <dbReference type="Pfam" id="PF08291"/>
    </source>
</evidence>
<feature type="domain" description="Peptidase M15A C-terminal" evidence="2">
    <location>
        <begin position="97"/>
        <end position="184"/>
    </location>
</feature>
<evidence type="ECO:0000313" key="3">
    <source>
        <dbReference type="EMBL" id="GJE62045.1"/>
    </source>
</evidence>
<feature type="compositionally biased region" description="Low complexity" evidence="1">
    <location>
        <begin position="29"/>
        <end position="38"/>
    </location>
</feature>
<dbReference type="Proteomes" id="UP001055057">
    <property type="component" value="Unassembled WGS sequence"/>
</dbReference>
<evidence type="ECO:0000313" key="4">
    <source>
        <dbReference type="Proteomes" id="UP001055057"/>
    </source>
</evidence>
<organism evidence="3 4">
    <name type="scientific">Methylobacterium trifolii</name>
    <dbReference type="NCBI Taxonomy" id="1003092"/>
    <lineage>
        <taxon>Bacteria</taxon>
        <taxon>Pseudomonadati</taxon>
        <taxon>Pseudomonadota</taxon>
        <taxon>Alphaproteobacteria</taxon>
        <taxon>Hyphomicrobiales</taxon>
        <taxon>Methylobacteriaceae</taxon>
        <taxon>Methylobacterium</taxon>
    </lineage>
</organism>
<evidence type="ECO:0000256" key="1">
    <source>
        <dbReference type="SAM" id="MobiDB-lite"/>
    </source>
</evidence>
<reference evidence="3" key="1">
    <citation type="journal article" date="2021" name="Front. Microbiol.">
        <title>Comprehensive Comparative Genomics and Phenotyping of Methylobacterium Species.</title>
        <authorList>
            <person name="Alessa O."/>
            <person name="Ogura Y."/>
            <person name="Fujitani Y."/>
            <person name="Takami H."/>
            <person name="Hayashi T."/>
            <person name="Sahin N."/>
            <person name="Tani A."/>
        </authorList>
    </citation>
    <scope>NUCLEOTIDE SEQUENCE</scope>
    <source>
        <strain evidence="3">DSM 23632</strain>
    </source>
</reference>
<dbReference type="InterPro" id="IPR009045">
    <property type="entry name" value="Zn_M74/Hedgehog-like"/>
</dbReference>
<keyword evidence="4" id="KW-1185">Reference proteome</keyword>
<reference evidence="3" key="2">
    <citation type="submission" date="2021-08" db="EMBL/GenBank/DDBJ databases">
        <authorList>
            <person name="Tani A."/>
            <person name="Ola A."/>
            <person name="Ogura Y."/>
            <person name="Katsura K."/>
            <person name="Hayashi T."/>
        </authorList>
    </citation>
    <scope>NUCLEOTIDE SEQUENCE</scope>
    <source>
        <strain evidence="3">DSM 23632</strain>
    </source>
</reference>
<accession>A0ABQ4U891</accession>
<dbReference type="Pfam" id="PF08291">
    <property type="entry name" value="Peptidase_M15_3"/>
    <property type="match status" value="1"/>
</dbReference>
<gene>
    <name evidence="3" type="ORF">MPOCJGCO_4174</name>
</gene>
<protein>
    <recommendedName>
        <fullName evidence="2">Peptidase M15A C-terminal domain-containing protein</fullName>
    </recommendedName>
</protein>
<proteinExistence type="predicted"/>
<dbReference type="InterPro" id="IPR013230">
    <property type="entry name" value="Peptidase_M15A_C"/>
</dbReference>
<comment type="caution">
    <text evidence="3">The sequence shown here is derived from an EMBL/GenBank/DDBJ whole genome shotgun (WGS) entry which is preliminary data.</text>
</comment>
<dbReference type="EMBL" id="BPRB01000270">
    <property type="protein sequence ID" value="GJE62045.1"/>
    <property type="molecule type" value="Genomic_DNA"/>
</dbReference>
<dbReference type="SUPFAM" id="SSF55166">
    <property type="entry name" value="Hedgehog/DD-peptidase"/>
    <property type="match status" value="1"/>
</dbReference>
<dbReference type="Gene3D" id="3.30.1380.10">
    <property type="match status" value="1"/>
</dbReference>